<evidence type="ECO:0000313" key="1">
    <source>
        <dbReference type="EMBL" id="QEL64779.1"/>
    </source>
</evidence>
<accession>A0A5C1E847</accession>
<dbReference type="KEGG" id="otr:OTERR_13030"/>
<keyword evidence="2" id="KW-1185">Reference proteome</keyword>
<protein>
    <submittedName>
        <fullName evidence="1">Uncharacterized protein</fullName>
    </submittedName>
</protein>
<evidence type="ECO:0000313" key="2">
    <source>
        <dbReference type="Proteomes" id="UP000323671"/>
    </source>
</evidence>
<name>A0A5C1E847_9RHOO</name>
<organism evidence="1 2">
    <name type="scientific">Oryzomicrobium terrae</name>
    <dbReference type="NCBI Taxonomy" id="1735038"/>
    <lineage>
        <taxon>Bacteria</taxon>
        <taxon>Pseudomonadati</taxon>
        <taxon>Pseudomonadota</taxon>
        <taxon>Betaproteobacteria</taxon>
        <taxon>Rhodocyclales</taxon>
        <taxon>Rhodocyclaceae</taxon>
        <taxon>Oryzomicrobium</taxon>
    </lineage>
</organism>
<gene>
    <name evidence="1" type="ORF">OTERR_13030</name>
</gene>
<dbReference type="EMBL" id="CP022579">
    <property type="protein sequence ID" value="QEL64779.1"/>
    <property type="molecule type" value="Genomic_DNA"/>
</dbReference>
<proteinExistence type="predicted"/>
<dbReference type="AlphaFoldDB" id="A0A5C1E847"/>
<reference evidence="1 2" key="1">
    <citation type="submission" date="2017-07" db="EMBL/GenBank/DDBJ databases">
        <title>Complete genome sequence of Oryzomicrobium terrae TPP412.</title>
        <authorList>
            <person name="Chiu L.-W."/>
            <person name="Lo K.-J."/>
            <person name="Tsai Y.-M."/>
            <person name="Lin S.-S."/>
            <person name="Kuo C.-H."/>
            <person name="Liu C.-T."/>
        </authorList>
    </citation>
    <scope>NUCLEOTIDE SEQUENCE [LARGE SCALE GENOMIC DNA]</scope>
    <source>
        <strain evidence="1 2">TPP412</strain>
    </source>
</reference>
<dbReference type="Proteomes" id="UP000323671">
    <property type="component" value="Chromosome"/>
</dbReference>
<dbReference type="RefSeq" id="WP_149425223.1">
    <property type="nucleotide sequence ID" value="NZ_CP022579.1"/>
</dbReference>
<sequence length="556" mass="59132">MIDPIKLGPFKGINNRLPATQLVGEEGAFLADAVNVDITAAGTLKRRAGFGLITPLPGAHSLWGDEQAAFVADADTLHRIDPLTLALTPLFTGLASARLSYARINDDVVWTDGDRVRRVTAAGQDRANWLDAPSTAPVPLRVPGGGSIPAGQYRFMVAWAEADGAESPGTYPVALDVQAGDAIQLTGLSTVAPPEAAVLNIFMTEPNGAQFYLAASLLVSVLMPVFELRDLPALSRAPTSWQRATLPGGQIIRGYNGRVLVARGAMLYYTEPYHRGLLDPTKGYIPFDADITLMEPCQNGVYVAAGDTTWWLQGADIAQAEMMPVLPYGAVLGTGCTMPNSNDVWWYSPRGMVIGSQDGLAKNVQEANVITGGAGYGASVVREQGGMRTLITSVFDSAAAVGGDPVTTWAFALETGATARYDKFRLNSFANILGKCYGATGDGVHLLEGDTDAGAAIEAVVDFGSSDFGTSRLKSLATAYLGVQATGDVALRITVNGADQYTYKTRRTDAFTRSQRVDTGRGLRANYLKFELINPGGADFELDRLELTAIPLSRRI</sequence>